<dbReference type="OrthoDB" id="9813814at2"/>
<dbReference type="EC" id="5.1.1.1" evidence="5"/>
<evidence type="ECO:0000256" key="5">
    <source>
        <dbReference type="HAMAP-Rule" id="MF_01201"/>
    </source>
</evidence>
<feature type="active site" description="Proton acceptor; specific for D-alanine" evidence="5">
    <location>
        <position position="36"/>
    </location>
</feature>
<dbReference type="NCBIfam" id="TIGR00492">
    <property type="entry name" value="alr"/>
    <property type="match status" value="1"/>
</dbReference>
<feature type="active site" description="Proton acceptor; specific for L-alanine" evidence="5">
    <location>
        <position position="267"/>
    </location>
</feature>
<keyword evidence="2 5" id="KW-0663">Pyridoxal phosphate</keyword>
<dbReference type="STRING" id="1348662.CARG_08065"/>
<sequence>MDMAYTEINLDAIASNTRVLCDAARERGAQLMAVVKADGYNHGAVDVARVMVDNGADQLGVATLAEAHALRDAGIDVPVLCWIWSPEQDVEAAVSRGITLGVPSVRHARRAVEAADVVGGEVPVTVKVDTGLNRSGVDEAEWVECFGLLAAAPRVRVTGVFSHFSCADGGDDAAVAATDAQIAVFERAIGCARECGLEVPVNHIANSPAVLSRPDAYFDMVRPGVALYGIDPLEEPTELSARLRPAMSWAGRVTVVKPIARGEGTSYGLTWVAPTDGFTAVVPIGYADGLVRAAQGALEVTIAGRRYPQVGRVCMDQIVVWLGDNAHGVAPGDEAVVFGSGDRGEMTADQLARGVGTIAYELVCSPKGRTVRHVLRSRRCESMADTQALGREIGAQLVAGDVIILDGPLGAGKTTFTQGVAQGLQVKGRVTSPTFVIAREHRSLVGGPSLVHVDAYRLFGEDPEGHSDASADPWGALDALDLDSELDEAVVVAEWGGGLVEALSDSYVLVSFDRESAVVADPESEARLITWRRVGRG</sequence>
<dbReference type="SUPFAM" id="SSF50621">
    <property type="entry name" value="Alanine racemase C-terminal domain-like"/>
    <property type="match status" value="1"/>
</dbReference>
<dbReference type="eggNOG" id="COG0787">
    <property type="taxonomic scope" value="Bacteria"/>
</dbReference>
<dbReference type="PANTHER" id="PTHR30511">
    <property type="entry name" value="ALANINE RACEMASE"/>
    <property type="match status" value="1"/>
</dbReference>
<comment type="function">
    <text evidence="5">Catalyzes the interconversion of L-alanine and D-alanine. May also act on other amino acids.</text>
</comment>
<name>U3GW19_9CORY</name>
<feature type="domain" description="Alanine racemase C-terminal" evidence="8">
    <location>
        <begin position="246"/>
        <end position="375"/>
    </location>
</feature>
<comment type="cofactor">
    <cofactor evidence="1 5 6">
        <name>pyridoxal 5'-phosphate</name>
        <dbReference type="ChEBI" id="CHEBI:597326"/>
    </cofactor>
</comment>
<dbReference type="GO" id="GO:0009252">
    <property type="term" value="P:peptidoglycan biosynthetic process"/>
    <property type="evidence" value="ECO:0007669"/>
    <property type="project" value="TreeGrafter"/>
</dbReference>
<dbReference type="InterPro" id="IPR027417">
    <property type="entry name" value="P-loop_NTPase"/>
</dbReference>
<protein>
    <recommendedName>
        <fullName evidence="5">Alanine racemase</fullName>
        <ecNumber evidence="5">5.1.1.1</ecNumber>
    </recommendedName>
</protein>
<dbReference type="GO" id="GO:0030632">
    <property type="term" value="P:D-alanine biosynthetic process"/>
    <property type="evidence" value="ECO:0007669"/>
    <property type="project" value="UniProtKB-UniRule"/>
</dbReference>
<evidence type="ECO:0000256" key="3">
    <source>
        <dbReference type="ARBA" id="ARBA00023235"/>
    </source>
</evidence>
<dbReference type="Pfam" id="PF00842">
    <property type="entry name" value="Ala_racemase_C"/>
    <property type="match status" value="1"/>
</dbReference>
<dbReference type="HOGENOM" id="CLU_028393_0_1_11"/>
<feature type="binding site" evidence="5 7">
    <location>
        <position position="134"/>
    </location>
    <ligand>
        <name>substrate</name>
    </ligand>
</feature>
<dbReference type="GO" id="GO:0002949">
    <property type="term" value="P:tRNA threonylcarbamoyladenosine modification"/>
    <property type="evidence" value="ECO:0007669"/>
    <property type="project" value="InterPro"/>
</dbReference>
<dbReference type="GO" id="GO:0005829">
    <property type="term" value="C:cytosol"/>
    <property type="evidence" value="ECO:0007669"/>
    <property type="project" value="TreeGrafter"/>
</dbReference>
<dbReference type="eggNOG" id="COG0802">
    <property type="taxonomic scope" value="Bacteria"/>
</dbReference>
<feature type="binding site" evidence="5 7">
    <location>
        <position position="315"/>
    </location>
    <ligand>
        <name>substrate</name>
    </ligand>
</feature>
<comment type="function">
    <text evidence="4">Required for the formation of a threonylcarbamoyl group on adenosine at position 37 (t(6)A37) in tRNAs that read codons beginning with adenine. Is involved in the transfer of the threonylcarbamoyl moiety of threonylcarbamoyl-AMP (TC-AMP) to the N6 group of A37, together with TsaD and TsaB. TsaE seems to play an indirect role in the t(6)A biosynthesis pathway, possibly in regulating the core enzymatic function of TsaD.</text>
</comment>
<dbReference type="SMART" id="SM01005">
    <property type="entry name" value="Ala_racemase_C"/>
    <property type="match status" value="1"/>
</dbReference>
<dbReference type="EMBL" id="CP006365">
    <property type="protein sequence ID" value="AGU15730.1"/>
    <property type="molecule type" value="Genomic_DNA"/>
</dbReference>
<gene>
    <name evidence="9" type="ORF">CARG_08065</name>
</gene>
<dbReference type="Pfam" id="PF02367">
    <property type="entry name" value="TsaE"/>
    <property type="match status" value="1"/>
</dbReference>
<comment type="pathway">
    <text evidence="5">Amino-acid biosynthesis; D-alanine biosynthesis; D-alanine from L-alanine: step 1/1.</text>
</comment>
<dbReference type="Gene3D" id="2.40.37.10">
    <property type="entry name" value="Lyase, Ornithine Decarboxylase, Chain A, domain 1"/>
    <property type="match status" value="1"/>
</dbReference>
<dbReference type="FunFam" id="3.20.20.10:FF:000002">
    <property type="entry name" value="Alanine racemase"/>
    <property type="match status" value="1"/>
</dbReference>
<comment type="catalytic activity">
    <reaction evidence="5">
        <text>L-alanine = D-alanine</text>
        <dbReference type="Rhea" id="RHEA:20249"/>
        <dbReference type="ChEBI" id="CHEBI:57416"/>
        <dbReference type="ChEBI" id="CHEBI:57972"/>
        <dbReference type="EC" id="5.1.1.1"/>
    </reaction>
</comment>
<dbReference type="Pfam" id="PF01168">
    <property type="entry name" value="Ala_racemase_N"/>
    <property type="match status" value="1"/>
</dbReference>
<dbReference type="UniPathway" id="UPA00042">
    <property type="reaction ID" value="UER00497"/>
</dbReference>
<dbReference type="InterPro" id="IPR000821">
    <property type="entry name" value="Ala_racemase"/>
</dbReference>
<comment type="similarity">
    <text evidence="5">Belongs to the alanine racemase family.</text>
</comment>
<keyword evidence="3 5" id="KW-0413">Isomerase</keyword>
<evidence type="ECO:0000256" key="2">
    <source>
        <dbReference type="ARBA" id="ARBA00022898"/>
    </source>
</evidence>
<dbReference type="PRINTS" id="PR00992">
    <property type="entry name" value="ALARACEMASE"/>
</dbReference>
<evidence type="ECO:0000313" key="9">
    <source>
        <dbReference type="EMBL" id="AGU15730.1"/>
    </source>
</evidence>
<dbReference type="InterPro" id="IPR009006">
    <property type="entry name" value="Ala_racemase/Decarboxylase_C"/>
</dbReference>
<dbReference type="PANTHER" id="PTHR30511:SF0">
    <property type="entry name" value="ALANINE RACEMASE, CATABOLIC-RELATED"/>
    <property type="match status" value="1"/>
</dbReference>
<evidence type="ECO:0000256" key="4">
    <source>
        <dbReference type="ARBA" id="ARBA00024908"/>
    </source>
</evidence>
<dbReference type="AlphaFoldDB" id="U3GW19"/>
<organism evidence="9 10">
    <name type="scientific">Corynebacterium argentoratense DSM 44202</name>
    <dbReference type="NCBI Taxonomy" id="1348662"/>
    <lineage>
        <taxon>Bacteria</taxon>
        <taxon>Bacillati</taxon>
        <taxon>Actinomycetota</taxon>
        <taxon>Actinomycetes</taxon>
        <taxon>Mycobacteriales</taxon>
        <taxon>Corynebacteriaceae</taxon>
        <taxon>Corynebacterium</taxon>
    </lineage>
</organism>
<dbReference type="InterPro" id="IPR029066">
    <property type="entry name" value="PLP-binding_barrel"/>
</dbReference>
<dbReference type="HAMAP" id="MF_01201">
    <property type="entry name" value="Ala_racemase"/>
    <property type="match status" value="1"/>
</dbReference>
<feature type="modified residue" description="N6-(pyridoxal phosphate)lysine" evidence="5 6">
    <location>
        <position position="36"/>
    </location>
</feature>
<dbReference type="Gene3D" id="3.40.50.300">
    <property type="entry name" value="P-loop containing nucleotide triphosphate hydrolases"/>
    <property type="match status" value="1"/>
</dbReference>
<dbReference type="CDD" id="cd00430">
    <property type="entry name" value="PLPDE_III_AR"/>
    <property type="match status" value="1"/>
</dbReference>
<keyword evidence="10" id="KW-1185">Reference proteome</keyword>
<dbReference type="KEGG" id="caz:CARG_08065"/>
<dbReference type="GO" id="GO:0008784">
    <property type="term" value="F:alanine racemase activity"/>
    <property type="evidence" value="ECO:0007669"/>
    <property type="project" value="UniProtKB-UniRule"/>
</dbReference>
<evidence type="ECO:0000313" key="10">
    <source>
        <dbReference type="Proteomes" id="UP000016943"/>
    </source>
</evidence>
<evidence type="ECO:0000256" key="6">
    <source>
        <dbReference type="PIRSR" id="PIRSR600821-50"/>
    </source>
</evidence>
<accession>U3GW19</accession>
<dbReference type="InterPro" id="IPR001608">
    <property type="entry name" value="Ala_racemase_N"/>
</dbReference>
<evidence type="ECO:0000259" key="8">
    <source>
        <dbReference type="SMART" id="SM01005"/>
    </source>
</evidence>
<evidence type="ECO:0000256" key="7">
    <source>
        <dbReference type="PIRSR" id="PIRSR600821-52"/>
    </source>
</evidence>
<dbReference type="SUPFAM" id="SSF51419">
    <property type="entry name" value="PLP-binding barrel"/>
    <property type="match status" value="1"/>
</dbReference>
<dbReference type="Proteomes" id="UP000016943">
    <property type="component" value="Chromosome"/>
</dbReference>
<dbReference type="SUPFAM" id="SSF52540">
    <property type="entry name" value="P-loop containing nucleoside triphosphate hydrolases"/>
    <property type="match status" value="1"/>
</dbReference>
<reference evidence="9 10" key="1">
    <citation type="journal article" date="2013" name="Genome Announc.">
        <title>Whole-Genome Sequence of the Clinical Strain Corynebacterium argentoratense DSM 44202, Isolated from a Human Throat Specimen.</title>
        <authorList>
            <person name="Bomholt C."/>
            <person name="Glaub A."/>
            <person name="Gravermann K."/>
            <person name="Albersmeier A."/>
            <person name="Brinkrolf K."/>
            <person name="Ruckert C."/>
            <person name="Tauch A."/>
        </authorList>
    </citation>
    <scope>NUCLEOTIDE SEQUENCE [LARGE SCALE GENOMIC DNA]</scope>
    <source>
        <strain evidence="9">DSM 44202</strain>
    </source>
</reference>
<dbReference type="InterPro" id="IPR003442">
    <property type="entry name" value="T6A_TsaE"/>
</dbReference>
<proteinExistence type="inferred from homology"/>
<dbReference type="Gene3D" id="3.20.20.10">
    <property type="entry name" value="Alanine racemase"/>
    <property type="match status" value="1"/>
</dbReference>
<evidence type="ECO:0000256" key="1">
    <source>
        <dbReference type="ARBA" id="ARBA00001933"/>
    </source>
</evidence>
<dbReference type="GO" id="GO:0030170">
    <property type="term" value="F:pyridoxal phosphate binding"/>
    <property type="evidence" value="ECO:0007669"/>
    <property type="project" value="UniProtKB-UniRule"/>
</dbReference>
<dbReference type="InterPro" id="IPR011079">
    <property type="entry name" value="Ala_racemase_C"/>
</dbReference>
<dbReference type="PATRIC" id="fig|1348662.3.peg.1595"/>